<name>A0A9X2DPU9_9BACI</name>
<evidence type="ECO:0000256" key="1">
    <source>
        <dbReference type="ARBA" id="ARBA00006484"/>
    </source>
</evidence>
<gene>
    <name evidence="4" type="ORF">M3202_12395</name>
</gene>
<comment type="caution">
    <text evidence="4">The sequence shown here is derived from an EMBL/GenBank/DDBJ whole genome shotgun (WGS) entry which is preliminary data.</text>
</comment>
<dbReference type="AlphaFoldDB" id="A0A9X2DPU9"/>
<dbReference type="PIRSF" id="PIRSF000126">
    <property type="entry name" value="11-beta-HSD1"/>
    <property type="match status" value="1"/>
</dbReference>
<dbReference type="Pfam" id="PF00106">
    <property type="entry name" value="adh_short"/>
    <property type="match status" value="1"/>
</dbReference>
<proteinExistence type="inferred from homology"/>
<dbReference type="FunFam" id="3.40.50.720:FF:000047">
    <property type="entry name" value="NADP-dependent L-serine/L-allo-threonine dehydrogenase"/>
    <property type="match status" value="1"/>
</dbReference>
<reference evidence="4" key="1">
    <citation type="submission" date="2022-05" db="EMBL/GenBank/DDBJ databases">
        <title>Comparative Genomics of Spacecraft Associated Microbes.</title>
        <authorList>
            <person name="Tran M.T."/>
            <person name="Wright A."/>
            <person name="Seuylemezian A."/>
            <person name="Eisen J."/>
            <person name="Coil D."/>
        </authorList>
    </citation>
    <scope>NUCLEOTIDE SEQUENCE</scope>
    <source>
        <strain evidence="4">214.1.1</strain>
    </source>
</reference>
<organism evidence="4 5">
    <name type="scientific">Halalkalibacter oceani</name>
    <dbReference type="NCBI Taxonomy" id="1653776"/>
    <lineage>
        <taxon>Bacteria</taxon>
        <taxon>Bacillati</taxon>
        <taxon>Bacillota</taxon>
        <taxon>Bacilli</taxon>
        <taxon>Bacillales</taxon>
        <taxon>Bacillaceae</taxon>
        <taxon>Halalkalibacter</taxon>
    </lineage>
</organism>
<keyword evidence="5" id="KW-1185">Reference proteome</keyword>
<dbReference type="PROSITE" id="PS00061">
    <property type="entry name" value="ADH_SHORT"/>
    <property type="match status" value="1"/>
</dbReference>
<dbReference type="Proteomes" id="UP001139179">
    <property type="component" value="Unassembled WGS sequence"/>
</dbReference>
<dbReference type="InterPro" id="IPR020904">
    <property type="entry name" value="Sc_DH/Rdtase_CS"/>
</dbReference>
<dbReference type="PANTHER" id="PTHR44196:SF1">
    <property type="entry name" value="DEHYDROGENASE_REDUCTASE SDR FAMILY MEMBER 7B"/>
    <property type="match status" value="1"/>
</dbReference>
<dbReference type="InterPro" id="IPR002347">
    <property type="entry name" value="SDR_fam"/>
</dbReference>
<keyword evidence="2" id="KW-0560">Oxidoreductase</keyword>
<sequence>MKTKRETIWITGASSGLGRELALAAARRGAHVVLLARNEKRLNEVKAEVEALGGSADAFPLDVSDLSTTETRIPHIMKEVGGIDVLINNAGFGKFAELTDTPVETIEEMFAVNVTGLMTFTKAVLPFMLEANRGHIINIASQAGKLATAKASVYAATKHAVLGFTNAMRLELSETNIKVSAVNPGPIKTPFFTRADEHGSYLAKIDKWILKPEEVAKATLQLLDKPKRERNLPGWMNWGAVAYQLMPGFIEKIAGKQFRQK</sequence>
<evidence type="ECO:0000313" key="4">
    <source>
        <dbReference type="EMBL" id="MCM3714879.1"/>
    </source>
</evidence>
<dbReference type="EMBL" id="JAMBOL010000010">
    <property type="protein sequence ID" value="MCM3714879.1"/>
    <property type="molecule type" value="Genomic_DNA"/>
</dbReference>
<dbReference type="Gene3D" id="3.40.50.720">
    <property type="entry name" value="NAD(P)-binding Rossmann-like Domain"/>
    <property type="match status" value="1"/>
</dbReference>
<dbReference type="GO" id="GO:0016020">
    <property type="term" value="C:membrane"/>
    <property type="evidence" value="ECO:0007669"/>
    <property type="project" value="TreeGrafter"/>
</dbReference>
<dbReference type="SUPFAM" id="SSF51735">
    <property type="entry name" value="NAD(P)-binding Rossmann-fold domains"/>
    <property type="match status" value="1"/>
</dbReference>
<protein>
    <submittedName>
        <fullName evidence="4">SDR family oxidoreductase</fullName>
    </submittedName>
</protein>
<evidence type="ECO:0000313" key="5">
    <source>
        <dbReference type="Proteomes" id="UP001139179"/>
    </source>
</evidence>
<accession>A0A9X2DPU9</accession>
<dbReference type="GO" id="GO:0016616">
    <property type="term" value="F:oxidoreductase activity, acting on the CH-OH group of donors, NAD or NADP as acceptor"/>
    <property type="evidence" value="ECO:0007669"/>
    <property type="project" value="UniProtKB-ARBA"/>
</dbReference>
<dbReference type="RefSeq" id="WP_251223646.1">
    <property type="nucleotide sequence ID" value="NZ_JAMBOL010000010.1"/>
</dbReference>
<evidence type="ECO:0000256" key="3">
    <source>
        <dbReference type="RuleBase" id="RU000363"/>
    </source>
</evidence>
<evidence type="ECO:0000256" key="2">
    <source>
        <dbReference type="ARBA" id="ARBA00023002"/>
    </source>
</evidence>
<comment type="similarity">
    <text evidence="1 3">Belongs to the short-chain dehydrogenases/reductases (SDR) family.</text>
</comment>
<dbReference type="PRINTS" id="PR00080">
    <property type="entry name" value="SDRFAMILY"/>
</dbReference>
<dbReference type="InterPro" id="IPR036291">
    <property type="entry name" value="NAD(P)-bd_dom_sf"/>
</dbReference>
<dbReference type="PRINTS" id="PR00081">
    <property type="entry name" value="GDHRDH"/>
</dbReference>
<dbReference type="PANTHER" id="PTHR44196">
    <property type="entry name" value="DEHYDROGENASE/REDUCTASE SDR FAMILY MEMBER 7B"/>
    <property type="match status" value="1"/>
</dbReference>